<dbReference type="KEGG" id="pmad:BAY61_14680"/>
<evidence type="ECO:0000256" key="1">
    <source>
        <dbReference type="SAM" id="MobiDB-lite"/>
    </source>
</evidence>
<dbReference type="AlphaFoldDB" id="A0A222VQ63"/>
<name>A0A222VQ63_9PSEU</name>
<dbReference type="OrthoDB" id="5125370at2"/>
<feature type="region of interest" description="Disordered" evidence="1">
    <location>
        <begin position="1"/>
        <end position="32"/>
    </location>
</feature>
<proteinExistence type="predicted"/>
<evidence type="ECO:0000313" key="3">
    <source>
        <dbReference type="Proteomes" id="UP000199494"/>
    </source>
</evidence>
<sequence length="394" mass="41952">MAEPAALPAPSTGSGSDNLRGRDQRAEPGVAERTRDRLLRGTRIAILLVALTVQFVMCLPRLIANSEAHRPWWPELVAFGMLTAVAMGTIYVIAADKNVCGKRNTSMAVVCLLAGVLASVAIPSDWLISAPDWSFGLIGWYGLALLFDLPLRAMGAFLVLHVLISAGEVVLKGIPHSAALAAMAMAAVSVCGFQFAVGLTTHLLRRTAVVAAEAAAQEERLRTEEAVADYTHRDYQARYATLAGTTVPLLRGLADGTRDPDDPHTRRACAVEAARMRQLFAESDDVADRLVHELRAGIDVAERHGVSVHLAVRGAVREIPKPARHELVGVASAVLTAAGSAARATVVRTSSTVRVSVVADAPGDTTEALAPAEHVDVSVTIKDGKLWVEARWPR</sequence>
<feature type="compositionally biased region" description="Basic and acidic residues" evidence="1">
    <location>
        <begin position="19"/>
        <end position="32"/>
    </location>
</feature>
<gene>
    <name evidence="2" type="ORF">SAMN05421630_1011317</name>
</gene>
<keyword evidence="3" id="KW-1185">Reference proteome</keyword>
<organism evidence="2 3">
    <name type="scientific">Prauserella marina</name>
    <dbReference type="NCBI Taxonomy" id="530584"/>
    <lineage>
        <taxon>Bacteria</taxon>
        <taxon>Bacillati</taxon>
        <taxon>Actinomycetota</taxon>
        <taxon>Actinomycetes</taxon>
        <taxon>Pseudonocardiales</taxon>
        <taxon>Pseudonocardiaceae</taxon>
        <taxon>Prauserella</taxon>
    </lineage>
</organism>
<dbReference type="Proteomes" id="UP000199494">
    <property type="component" value="Unassembled WGS sequence"/>
</dbReference>
<evidence type="ECO:0000313" key="2">
    <source>
        <dbReference type="EMBL" id="SDC32718.1"/>
    </source>
</evidence>
<dbReference type="STRING" id="530584.SAMN05421630_1011317"/>
<dbReference type="EMBL" id="FMZE01000001">
    <property type="protein sequence ID" value="SDC32718.1"/>
    <property type="molecule type" value="Genomic_DNA"/>
</dbReference>
<protein>
    <submittedName>
        <fullName evidence="2">Uncharacterized protein</fullName>
    </submittedName>
</protein>
<reference evidence="2 3" key="1">
    <citation type="submission" date="2016-10" db="EMBL/GenBank/DDBJ databases">
        <authorList>
            <person name="de Groot N.N."/>
        </authorList>
    </citation>
    <scope>NUCLEOTIDE SEQUENCE [LARGE SCALE GENOMIC DNA]</scope>
    <source>
        <strain evidence="2 3">CGMCC 4.5506</strain>
    </source>
</reference>
<dbReference type="RefSeq" id="WP_091798381.1">
    <property type="nucleotide sequence ID" value="NZ_CP016353.1"/>
</dbReference>
<accession>A0A222VQ63</accession>